<evidence type="ECO:0000313" key="2">
    <source>
        <dbReference type="Proteomes" id="UP000321124"/>
    </source>
</evidence>
<gene>
    <name evidence="1" type="ORF">D0436_07790</name>
</gene>
<dbReference type="RefSeq" id="WP_208662114.1">
    <property type="nucleotide sequence ID" value="NZ_CP031775.2"/>
</dbReference>
<reference evidence="1 2" key="1">
    <citation type="journal article" date="2019" name="Ecotoxicol. Environ. Saf.">
        <title>Microbial characterization of heavy metal resistant bacterial strains isolated from an electroplating wastewater treatment plant.</title>
        <authorList>
            <person name="Cai X."/>
            <person name="Zheng X."/>
            <person name="Zhang D."/>
            <person name="Iqbal W."/>
            <person name="Liu C."/>
            <person name="Yang B."/>
            <person name="Zhao X."/>
            <person name="Lu X."/>
            <person name="Mao Y."/>
        </authorList>
    </citation>
    <scope>NUCLEOTIDE SEQUENCE [LARGE SCALE GENOMIC DNA]</scope>
    <source>
        <strain evidence="1 2">Ni1-3</strain>
    </source>
</reference>
<evidence type="ECO:0000313" key="1">
    <source>
        <dbReference type="EMBL" id="QDZ90379.1"/>
    </source>
</evidence>
<organism evidence="1 2">
    <name type="scientific">Shewanella decolorationis</name>
    <dbReference type="NCBI Taxonomy" id="256839"/>
    <lineage>
        <taxon>Bacteria</taxon>
        <taxon>Pseudomonadati</taxon>
        <taxon>Pseudomonadota</taxon>
        <taxon>Gammaproteobacteria</taxon>
        <taxon>Alteromonadales</taxon>
        <taxon>Shewanellaceae</taxon>
        <taxon>Shewanella</taxon>
    </lineage>
</organism>
<dbReference type="AlphaFoldDB" id="A0A5B8QWE9"/>
<evidence type="ECO:0008006" key="3">
    <source>
        <dbReference type="Google" id="ProtNLM"/>
    </source>
</evidence>
<protein>
    <recommendedName>
        <fullName evidence="3">Flagellar hook-length control protein FliK</fullName>
    </recommendedName>
</protein>
<dbReference type="Proteomes" id="UP000321124">
    <property type="component" value="Chromosome"/>
</dbReference>
<name>A0A5B8QWE9_9GAMM</name>
<dbReference type="KEGG" id="sdeo:D0436_07790"/>
<accession>A0A5B8QWE9</accession>
<sequence>MEPIPLSQMTNASLITAGAQSDVPSANFRPIPAEVQLSPEGDSIILNGTEYNLKLVNALQRQVLLNASQLLVNQIPAQTTESSSVSQTNQLLALGTTVNLKLPDAIILLAQQNGIQQSKLYAFAARPQGYPLPNVIVNEKTFQFANGAIVQQDPGTRLNAGEYQAKIALSQGKPILVLTPILSKLEIQIGAPINETQLPTFDKQSTHIVMSKMEPVQIITQFLRKLEGLVSQSDASASIATTKREAIPETKTQIVGNATDVPLFKNKQADNTASLSLSTEPKLTTGQQNLEQSNKFQNLESKVAGSQLKENLNERAAIEAKNATNMANALLTQNNKSDSTGPQAKVSSLLNGLSTKEFARDATLQNLKTQPQVDISNTRKLHTEENTMINQVLQKAFTKAGALPIDQMLVRSNANLAAELLKLLPHLSPSPLGQLSDPSELKAQILGLATLNLATPQLNQASTLFNAGAITSLFQLLLGFRANNSNSSMSAKLADYLEQLQAKIGLSSHQLNQFSKAGGLESMGQLASSLQLYQQASSENNGNLVWFFALPYGINQRHEQLEGKFEREADNDEQQKHKGWHLQLKFNLAQGPLLIAARFHQQVLDIQFKGDNKQLLSRVDNFLAPLGQKLSQLGFTPGELSTQLAPIPATLLPGDHFLVKTRA</sequence>
<proteinExistence type="predicted"/>
<dbReference type="EMBL" id="CP031775">
    <property type="protein sequence ID" value="QDZ90379.1"/>
    <property type="molecule type" value="Genomic_DNA"/>
</dbReference>